<reference evidence="2 3" key="1">
    <citation type="submission" date="2021-08" db="EMBL/GenBank/DDBJ databases">
        <authorList>
            <person name="Peeters C."/>
        </authorList>
    </citation>
    <scope>NUCLEOTIDE SEQUENCE [LARGE SCALE GENOMIC DNA]</scope>
    <source>
        <strain evidence="2 3">LMG 23992</strain>
    </source>
</reference>
<protein>
    <submittedName>
        <fullName evidence="2">Uncharacterized protein</fullName>
    </submittedName>
</protein>
<keyword evidence="1" id="KW-0732">Signal</keyword>
<keyword evidence="3" id="KW-1185">Reference proteome</keyword>
<dbReference type="Proteomes" id="UP000727654">
    <property type="component" value="Unassembled WGS sequence"/>
</dbReference>
<gene>
    <name evidence="2" type="ORF">LMG23992_02023</name>
</gene>
<dbReference type="EMBL" id="CAJZAI010000004">
    <property type="protein sequence ID" value="CAG9171740.1"/>
    <property type="molecule type" value="Genomic_DNA"/>
</dbReference>
<dbReference type="RefSeq" id="WP_224079663.1">
    <property type="nucleotide sequence ID" value="NZ_CAJZAI010000004.1"/>
</dbReference>
<evidence type="ECO:0000256" key="1">
    <source>
        <dbReference type="SAM" id="SignalP"/>
    </source>
</evidence>
<organism evidence="2 3">
    <name type="scientific">Cupriavidus laharis</name>
    <dbReference type="NCBI Taxonomy" id="151654"/>
    <lineage>
        <taxon>Bacteria</taxon>
        <taxon>Pseudomonadati</taxon>
        <taxon>Pseudomonadota</taxon>
        <taxon>Betaproteobacteria</taxon>
        <taxon>Burkholderiales</taxon>
        <taxon>Burkholderiaceae</taxon>
        <taxon>Cupriavidus</taxon>
    </lineage>
</organism>
<accession>A0ABM8WW42</accession>
<feature type="chain" id="PRO_5046333380" evidence="1">
    <location>
        <begin position="41"/>
        <end position="183"/>
    </location>
</feature>
<sequence length="183" mass="19734">MPCQQRFGPWDFGRRVRRRALSGLLGLHMLATALPSGAGAQTLSEHAMADSVVSRLVAWRMRSDQPVTLAALTSFDWESFSVTRAPAGDAMASCGRAGLLPCGPELQPEAGQMVQVLTFQRSGRQVYAERIMAESGAFADPLPVHVPRAAATLISCRASDGRPLWCLQGVPTLRRSQPFLDGS</sequence>
<feature type="signal peptide" evidence="1">
    <location>
        <begin position="1"/>
        <end position="40"/>
    </location>
</feature>
<name>A0ABM8WW42_9BURK</name>
<evidence type="ECO:0000313" key="2">
    <source>
        <dbReference type="EMBL" id="CAG9171740.1"/>
    </source>
</evidence>
<comment type="caution">
    <text evidence="2">The sequence shown here is derived from an EMBL/GenBank/DDBJ whole genome shotgun (WGS) entry which is preliminary data.</text>
</comment>
<proteinExistence type="predicted"/>
<evidence type="ECO:0000313" key="3">
    <source>
        <dbReference type="Proteomes" id="UP000727654"/>
    </source>
</evidence>